<dbReference type="PROSITE" id="PS51755">
    <property type="entry name" value="OMPR_PHOB"/>
    <property type="match status" value="1"/>
</dbReference>
<dbReference type="RefSeq" id="WP_203355857.1">
    <property type="nucleotide sequence ID" value="NZ_CP069127.1"/>
</dbReference>
<name>A0ABX7FTF2_BRECH</name>
<evidence type="ECO:0000256" key="2">
    <source>
        <dbReference type="ARBA" id="ARBA00023012"/>
    </source>
</evidence>
<evidence type="ECO:0000256" key="3">
    <source>
        <dbReference type="ARBA" id="ARBA00023015"/>
    </source>
</evidence>
<keyword evidence="3" id="KW-0805">Transcription regulation</keyword>
<evidence type="ECO:0000256" key="4">
    <source>
        <dbReference type="ARBA" id="ARBA00023125"/>
    </source>
</evidence>
<evidence type="ECO:0000313" key="10">
    <source>
        <dbReference type="EMBL" id="QRG68859.1"/>
    </source>
</evidence>
<dbReference type="Gene3D" id="3.40.50.2300">
    <property type="match status" value="1"/>
</dbReference>
<evidence type="ECO:0000256" key="6">
    <source>
        <dbReference type="PROSITE-ProRule" id="PRU00169"/>
    </source>
</evidence>
<gene>
    <name evidence="10" type="ORF">JNE38_06855</name>
</gene>
<dbReference type="SMART" id="SM00862">
    <property type="entry name" value="Trans_reg_C"/>
    <property type="match status" value="1"/>
</dbReference>
<dbReference type="Pfam" id="PF00072">
    <property type="entry name" value="Response_reg"/>
    <property type="match status" value="1"/>
</dbReference>
<protein>
    <submittedName>
        <fullName evidence="10">Response regulator transcription factor</fullName>
    </submittedName>
</protein>
<feature type="domain" description="OmpR/PhoB-type" evidence="9">
    <location>
        <begin position="131"/>
        <end position="229"/>
    </location>
</feature>
<proteinExistence type="predicted"/>
<dbReference type="PANTHER" id="PTHR48111">
    <property type="entry name" value="REGULATOR OF RPOS"/>
    <property type="match status" value="1"/>
</dbReference>
<dbReference type="CDD" id="cd00383">
    <property type="entry name" value="trans_reg_C"/>
    <property type="match status" value="1"/>
</dbReference>
<dbReference type="InterPro" id="IPR036388">
    <property type="entry name" value="WH-like_DNA-bd_sf"/>
</dbReference>
<organism evidence="10 11">
    <name type="scientific">Brevibacillus choshinensis</name>
    <dbReference type="NCBI Taxonomy" id="54911"/>
    <lineage>
        <taxon>Bacteria</taxon>
        <taxon>Bacillati</taxon>
        <taxon>Bacillota</taxon>
        <taxon>Bacilli</taxon>
        <taxon>Bacillales</taxon>
        <taxon>Paenibacillaceae</taxon>
        <taxon>Brevibacillus</taxon>
    </lineage>
</organism>
<dbReference type="InterPro" id="IPR016032">
    <property type="entry name" value="Sig_transdc_resp-reg_C-effctor"/>
</dbReference>
<dbReference type="Proteomes" id="UP000596248">
    <property type="component" value="Chromosome"/>
</dbReference>
<dbReference type="InterPro" id="IPR039420">
    <property type="entry name" value="WalR-like"/>
</dbReference>
<evidence type="ECO:0000256" key="1">
    <source>
        <dbReference type="ARBA" id="ARBA00022553"/>
    </source>
</evidence>
<dbReference type="InterPro" id="IPR001867">
    <property type="entry name" value="OmpR/PhoB-type_DNA-bd"/>
</dbReference>
<dbReference type="Pfam" id="PF00486">
    <property type="entry name" value="Trans_reg_C"/>
    <property type="match status" value="1"/>
</dbReference>
<dbReference type="Gene3D" id="6.10.250.690">
    <property type="match status" value="1"/>
</dbReference>
<evidence type="ECO:0000256" key="5">
    <source>
        <dbReference type="ARBA" id="ARBA00023163"/>
    </source>
</evidence>
<dbReference type="SUPFAM" id="SSF46894">
    <property type="entry name" value="C-terminal effector domain of the bipartite response regulators"/>
    <property type="match status" value="1"/>
</dbReference>
<dbReference type="SUPFAM" id="SSF52172">
    <property type="entry name" value="CheY-like"/>
    <property type="match status" value="1"/>
</dbReference>
<dbReference type="PANTHER" id="PTHR48111:SF22">
    <property type="entry name" value="REGULATOR OF RPOS"/>
    <property type="match status" value="1"/>
</dbReference>
<feature type="modified residue" description="4-aspartylphosphate" evidence="6">
    <location>
        <position position="53"/>
    </location>
</feature>
<keyword evidence="2" id="KW-0902">Two-component regulatory system</keyword>
<evidence type="ECO:0000259" key="8">
    <source>
        <dbReference type="PROSITE" id="PS50110"/>
    </source>
</evidence>
<keyword evidence="1 6" id="KW-0597">Phosphoprotein</keyword>
<dbReference type="InterPro" id="IPR001789">
    <property type="entry name" value="Sig_transdc_resp-reg_receiver"/>
</dbReference>
<dbReference type="EMBL" id="CP069127">
    <property type="protein sequence ID" value="QRG68859.1"/>
    <property type="molecule type" value="Genomic_DNA"/>
</dbReference>
<accession>A0ABX7FTF2</accession>
<dbReference type="PROSITE" id="PS50110">
    <property type="entry name" value="RESPONSE_REGULATORY"/>
    <property type="match status" value="1"/>
</dbReference>
<keyword evidence="4 7" id="KW-0238">DNA-binding</keyword>
<dbReference type="SMART" id="SM00448">
    <property type="entry name" value="REC"/>
    <property type="match status" value="1"/>
</dbReference>
<dbReference type="InterPro" id="IPR011006">
    <property type="entry name" value="CheY-like_superfamily"/>
</dbReference>
<reference evidence="10 11" key="1">
    <citation type="submission" date="2021-01" db="EMBL/GenBank/DDBJ databases">
        <title>Identification of strong promoters based on the transcriptome of Brevibacillus choshinensis.</title>
        <authorList>
            <person name="Yao D."/>
            <person name="Zhang K."/>
            <person name="Wu J."/>
        </authorList>
    </citation>
    <scope>NUCLEOTIDE SEQUENCE [LARGE SCALE GENOMIC DNA]</scope>
    <source>
        <strain evidence="10 11">HPD31-SP3</strain>
    </source>
</reference>
<keyword evidence="11" id="KW-1185">Reference proteome</keyword>
<feature type="domain" description="Response regulatory" evidence="8">
    <location>
        <begin position="4"/>
        <end position="118"/>
    </location>
</feature>
<evidence type="ECO:0000313" key="11">
    <source>
        <dbReference type="Proteomes" id="UP000596248"/>
    </source>
</evidence>
<evidence type="ECO:0000256" key="7">
    <source>
        <dbReference type="PROSITE-ProRule" id="PRU01091"/>
    </source>
</evidence>
<keyword evidence="5" id="KW-0804">Transcription</keyword>
<feature type="DNA-binding region" description="OmpR/PhoB-type" evidence="7">
    <location>
        <begin position="131"/>
        <end position="229"/>
    </location>
</feature>
<dbReference type="Gene3D" id="1.10.10.10">
    <property type="entry name" value="Winged helix-like DNA-binding domain superfamily/Winged helix DNA-binding domain"/>
    <property type="match status" value="1"/>
</dbReference>
<sequence length="231" mass="26530">MEYSILIVEDEEKIARILEIELEMEGYLVGRANNGTEGLERYRTGQWDLILLDTMLPGMSGIELLRRIRVQDTQTPVILLTAKSSVEDKVSGLDLGANDYITKPFEIEELFARIRATLRQRIVGVPKAVDDGWLCAADLKVNEGTREVIRGNERLSLTPREFDLLVYLLKNKRQVLNREQILVSVWGYDYFGDTNVVDVYIRYVRKKIDLGREPELIHTVRGVGYVLKESK</sequence>
<evidence type="ECO:0000259" key="9">
    <source>
        <dbReference type="PROSITE" id="PS51755"/>
    </source>
</evidence>